<comment type="caution">
    <text evidence="2">The sequence shown here is derived from an EMBL/GenBank/DDBJ whole genome shotgun (WGS) entry which is preliminary data.</text>
</comment>
<feature type="compositionally biased region" description="Low complexity" evidence="1">
    <location>
        <begin position="97"/>
        <end position="128"/>
    </location>
</feature>
<feature type="region of interest" description="Disordered" evidence="1">
    <location>
        <begin position="1"/>
        <end position="25"/>
    </location>
</feature>
<evidence type="ECO:0000313" key="3">
    <source>
        <dbReference type="Proteomes" id="UP001556367"/>
    </source>
</evidence>
<gene>
    <name evidence="2" type="ORF">HGRIS_014602</name>
</gene>
<reference evidence="3" key="1">
    <citation type="submission" date="2024-06" db="EMBL/GenBank/DDBJ databases">
        <title>Multi-omics analyses provide insights into the biosynthesis of the anticancer antibiotic pleurotin in Hohenbuehelia grisea.</title>
        <authorList>
            <person name="Weaver J.A."/>
            <person name="Alberti F."/>
        </authorList>
    </citation>
    <scope>NUCLEOTIDE SEQUENCE [LARGE SCALE GENOMIC DNA]</scope>
    <source>
        <strain evidence="3">T-177</strain>
    </source>
</reference>
<feature type="region of interest" description="Disordered" evidence="1">
    <location>
        <begin position="79"/>
        <end position="166"/>
    </location>
</feature>
<feature type="region of interest" description="Disordered" evidence="1">
    <location>
        <begin position="178"/>
        <end position="310"/>
    </location>
</feature>
<protein>
    <recommendedName>
        <fullName evidence="4">C2H2-type domain-containing protein</fullName>
    </recommendedName>
</protein>
<evidence type="ECO:0008006" key="4">
    <source>
        <dbReference type="Google" id="ProtNLM"/>
    </source>
</evidence>
<evidence type="ECO:0000256" key="1">
    <source>
        <dbReference type="SAM" id="MobiDB-lite"/>
    </source>
</evidence>
<name>A0ABR3JU24_9AGAR</name>
<evidence type="ECO:0000313" key="2">
    <source>
        <dbReference type="EMBL" id="KAL0959343.1"/>
    </source>
</evidence>
<accession>A0ABR3JU24</accession>
<dbReference type="EMBL" id="JASNQZ010000003">
    <property type="protein sequence ID" value="KAL0959343.1"/>
    <property type="molecule type" value="Genomic_DNA"/>
</dbReference>
<proteinExistence type="predicted"/>
<feature type="compositionally biased region" description="Low complexity" evidence="1">
    <location>
        <begin position="210"/>
        <end position="226"/>
    </location>
</feature>
<organism evidence="2 3">
    <name type="scientific">Hohenbuehelia grisea</name>
    <dbReference type="NCBI Taxonomy" id="104357"/>
    <lineage>
        <taxon>Eukaryota</taxon>
        <taxon>Fungi</taxon>
        <taxon>Dikarya</taxon>
        <taxon>Basidiomycota</taxon>
        <taxon>Agaricomycotina</taxon>
        <taxon>Agaricomycetes</taxon>
        <taxon>Agaricomycetidae</taxon>
        <taxon>Agaricales</taxon>
        <taxon>Pleurotineae</taxon>
        <taxon>Pleurotaceae</taxon>
        <taxon>Hohenbuehelia</taxon>
    </lineage>
</organism>
<dbReference type="Proteomes" id="UP001556367">
    <property type="component" value="Unassembled WGS sequence"/>
</dbReference>
<keyword evidence="3" id="KW-1185">Reference proteome</keyword>
<sequence>MNGDDDNDDGQRQRPSSPCWGEAPSARLYITTDSLDDMSVEEYPPSQWRAYGQFEESDIRSDGAKGPYQEGFANKAFELVRPPPSNAGVTSSLNGLSPPSDSCSMSPSPRFSHPSSSRHCSSALSVHSLGDDTPPTFQPSTGVKPPFSQEDVPYAERSPSPLPTLASPCVELPVLVRRSPKKVTRGGPSKPVGVLQAPAPRKGRKESTTPPAIQAIIGSPAASAAGRPRRHTKNKPSPPVVRRSPREVCKKAVLQPSVPQAAPSRAPRKKQTSPSAGRLLKGPPLIPTPRQRRRSAKDGPLQTDDRYYAPLADLPTPDFAADFSPRSAEDIDQMLESHWDSHHSENVKAFIQKHSKYVARAELGPPAERKTRNTTLEYPCPVAKQAGCRQRFGNPGDAKRHYTDSHHPKPLVFHCPHWGQSCKIRGTQISNTVTHFKKKQYVNRIATGSHTDLFSEVIFPPIGQT</sequence>